<sequence>MEHTDRNYIGKKEFWTFAAAAGGQGMIYAIMSSYISDFYLNVMGLSPLFVLLLMLLARIWDAVNDPMMGALADHTQTKWGKFKPYIIVTPIPVAVLTVLLFYAPDISPTMKMVYAGITYVLWGMIYTMSDVPFWALPNAMTPNPKERARLISIGRTVNGVGSAVPMVIVMGLGWILPLFNLSGNQLEQTRYLTAALVAAVVGNLIFITVFFTAKERVNIPKPVKHPDNPGVLKAMFRCRPLMIVVIMGILSSTRYLMQAGAIHVARYAFYIGPETVTEAALQSNISTVSLVFSIATAVGMFGSMVFLPKLYKKFNYKQIIIGSNLIGMVSCLIIYFIGYRNFWWCVPFLVISSIPLGTMNVTSYAMIGDALDYMELKTGLRSNGLGNACQSFVNKLGNALATTFVVLMYIIVNLDINKIGTDYTVDPNTLDHGVRNGMFLLVSLLPAAGMLLSSIPVFFYDLVGAKKDKITAELHKMRAEKGIVIEE</sequence>
<dbReference type="GO" id="GO:0008643">
    <property type="term" value="P:carbohydrate transport"/>
    <property type="evidence" value="ECO:0007669"/>
    <property type="project" value="InterPro"/>
</dbReference>
<dbReference type="EMBL" id="DVOH01000024">
    <property type="protein sequence ID" value="HIV00182.1"/>
    <property type="molecule type" value="Genomic_DNA"/>
</dbReference>
<evidence type="ECO:0000256" key="1">
    <source>
        <dbReference type="ARBA" id="ARBA00004651"/>
    </source>
</evidence>
<dbReference type="GO" id="GO:0015293">
    <property type="term" value="F:symporter activity"/>
    <property type="evidence" value="ECO:0007669"/>
    <property type="project" value="UniProtKB-KW"/>
</dbReference>
<evidence type="ECO:0000256" key="3">
    <source>
        <dbReference type="ARBA" id="ARBA00022475"/>
    </source>
</evidence>
<dbReference type="PANTHER" id="PTHR11328:SF24">
    <property type="entry name" value="MAJOR FACILITATOR SUPERFAMILY (MFS) PROFILE DOMAIN-CONTAINING PROTEIN"/>
    <property type="match status" value="1"/>
</dbReference>
<evidence type="ECO:0000256" key="4">
    <source>
        <dbReference type="ARBA" id="ARBA00022692"/>
    </source>
</evidence>
<keyword evidence="7 8" id="KW-0472">Membrane</keyword>
<dbReference type="AlphaFoldDB" id="A0A9D1NBR0"/>
<dbReference type="NCBIfam" id="TIGR00792">
    <property type="entry name" value="gph"/>
    <property type="match status" value="1"/>
</dbReference>
<proteinExistence type="predicted"/>
<evidence type="ECO:0000256" key="2">
    <source>
        <dbReference type="ARBA" id="ARBA00022448"/>
    </source>
</evidence>
<feature type="transmembrane region" description="Helical" evidence="8">
    <location>
        <begin position="392"/>
        <end position="412"/>
    </location>
</feature>
<dbReference type="CDD" id="cd17332">
    <property type="entry name" value="MFS_MelB_like"/>
    <property type="match status" value="1"/>
</dbReference>
<feature type="transmembrane region" description="Helical" evidence="8">
    <location>
        <begin position="114"/>
        <end position="136"/>
    </location>
</feature>
<evidence type="ECO:0000256" key="8">
    <source>
        <dbReference type="SAM" id="Phobius"/>
    </source>
</evidence>
<gene>
    <name evidence="9" type="ORF">IAB14_03590</name>
</gene>
<reference evidence="9" key="1">
    <citation type="submission" date="2020-10" db="EMBL/GenBank/DDBJ databases">
        <authorList>
            <person name="Gilroy R."/>
        </authorList>
    </citation>
    <scope>NUCLEOTIDE SEQUENCE</scope>
    <source>
        <strain evidence="9">23406</strain>
    </source>
</reference>
<dbReference type="GO" id="GO:0006814">
    <property type="term" value="P:sodium ion transport"/>
    <property type="evidence" value="ECO:0007669"/>
    <property type="project" value="InterPro"/>
</dbReference>
<feature type="transmembrane region" description="Helical" evidence="8">
    <location>
        <begin position="349"/>
        <end position="371"/>
    </location>
</feature>
<feature type="transmembrane region" description="Helical" evidence="8">
    <location>
        <begin position="82"/>
        <end position="102"/>
    </location>
</feature>
<feature type="transmembrane region" description="Helical" evidence="8">
    <location>
        <begin position="157"/>
        <end position="179"/>
    </location>
</feature>
<feature type="transmembrane region" description="Helical" evidence="8">
    <location>
        <begin position="319"/>
        <end position="337"/>
    </location>
</feature>
<feature type="transmembrane region" description="Helical" evidence="8">
    <location>
        <begin position="438"/>
        <end position="460"/>
    </location>
</feature>
<keyword evidence="6 8" id="KW-1133">Transmembrane helix</keyword>
<dbReference type="InterPro" id="IPR039672">
    <property type="entry name" value="MFS_2"/>
</dbReference>
<feature type="transmembrane region" description="Helical" evidence="8">
    <location>
        <begin position="285"/>
        <end position="307"/>
    </location>
</feature>
<evidence type="ECO:0000256" key="6">
    <source>
        <dbReference type="ARBA" id="ARBA00022989"/>
    </source>
</evidence>
<dbReference type="Pfam" id="PF13347">
    <property type="entry name" value="MFS_2"/>
    <property type="match status" value="1"/>
</dbReference>
<comment type="caution">
    <text evidence="9">The sequence shown here is derived from an EMBL/GenBank/DDBJ whole genome shotgun (WGS) entry which is preliminary data.</text>
</comment>
<dbReference type="Proteomes" id="UP000886891">
    <property type="component" value="Unassembled WGS sequence"/>
</dbReference>
<evidence type="ECO:0000313" key="10">
    <source>
        <dbReference type="Proteomes" id="UP000886891"/>
    </source>
</evidence>
<keyword evidence="4 8" id="KW-0812">Transmembrane</keyword>
<dbReference type="InterPro" id="IPR036259">
    <property type="entry name" value="MFS_trans_sf"/>
</dbReference>
<organism evidence="9 10">
    <name type="scientific">Candidatus Stercoripulliclostridium merdipullorum</name>
    <dbReference type="NCBI Taxonomy" id="2840952"/>
    <lineage>
        <taxon>Bacteria</taxon>
        <taxon>Bacillati</taxon>
        <taxon>Bacillota</taxon>
        <taxon>Clostridia</taxon>
        <taxon>Eubacteriales</taxon>
        <taxon>Candidatus Stercoripulliclostridium</taxon>
    </lineage>
</organism>
<dbReference type="InterPro" id="IPR018043">
    <property type="entry name" value="Na/Gal_symport_CS"/>
</dbReference>
<dbReference type="Gene3D" id="1.20.1250.20">
    <property type="entry name" value="MFS general substrate transporter like domains"/>
    <property type="match status" value="1"/>
</dbReference>
<keyword evidence="5" id="KW-0769">Symport</keyword>
<keyword evidence="2" id="KW-0813">Transport</keyword>
<reference evidence="9" key="2">
    <citation type="journal article" date="2021" name="PeerJ">
        <title>Extensive microbial diversity within the chicken gut microbiome revealed by metagenomics and culture.</title>
        <authorList>
            <person name="Gilroy R."/>
            <person name="Ravi A."/>
            <person name="Getino M."/>
            <person name="Pursley I."/>
            <person name="Horton D.L."/>
            <person name="Alikhan N.F."/>
            <person name="Baker D."/>
            <person name="Gharbi K."/>
            <person name="Hall N."/>
            <person name="Watson M."/>
            <person name="Adriaenssens E.M."/>
            <person name="Foster-Nyarko E."/>
            <person name="Jarju S."/>
            <person name="Secka A."/>
            <person name="Antonio M."/>
            <person name="Oren A."/>
            <person name="Chaudhuri R.R."/>
            <person name="La Ragione R."/>
            <person name="Hildebrand F."/>
            <person name="Pallen M.J."/>
        </authorList>
    </citation>
    <scope>NUCLEOTIDE SEQUENCE</scope>
    <source>
        <strain evidence="9">23406</strain>
    </source>
</reference>
<feature type="transmembrane region" description="Helical" evidence="8">
    <location>
        <begin position="14"/>
        <end position="32"/>
    </location>
</feature>
<dbReference type="PROSITE" id="PS00872">
    <property type="entry name" value="NA_GALACTOSIDE_SYMP"/>
    <property type="match status" value="1"/>
</dbReference>
<dbReference type="GO" id="GO:0005886">
    <property type="term" value="C:plasma membrane"/>
    <property type="evidence" value="ECO:0007669"/>
    <property type="project" value="UniProtKB-SubCell"/>
</dbReference>
<feature type="transmembrane region" description="Helical" evidence="8">
    <location>
        <begin position="38"/>
        <end position="61"/>
    </location>
</feature>
<evidence type="ECO:0000256" key="5">
    <source>
        <dbReference type="ARBA" id="ARBA00022847"/>
    </source>
</evidence>
<comment type="subcellular location">
    <subcellularLocation>
        <location evidence="1">Cell membrane</location>
        <topology evidence="1">Multi-pass membrane protein</topology>
    </subcellularLocation>
</comment>
<dbReference type="PANTHER" id="PTHR11328">
    <property type="entry name" value="MAJOR FACILITATOR SUPERFAMILY DOMAIN-CONTAINING PROTEIN"/>
    <property type="match status" value="1"/>
</dbReference>
<evidence type="ECO:0000313" key="9">
    <source>
        <dbReference type="EMBL" id="HIV00182.1"/>
    </source>
</evidence>
<accession>A0A9D1NBR0</accession>
<feature type="transmembrane region" description="Helical" evidence="8">
    <location>
        <begin position="191"/>
        <end position="211"/>
    </location>
</feature>
<name>A0A9D1NBR0_9FIRM</name>
<dbReference type="SUPFAM" id="SSF103473">
    <property type="entry name" value="MFS general substrate transporter"/>
    <property type="match status" value="1"/>
</dbReference>
<evidence type="ECO:0000256" key="7">
    <source>
        <dbReference type="ARBA" id="ARBA00023136"/>
    </source>
</evidence>
<dbReference type="InterPro" id="IPR001927">
    <property type="entry name" value="Na/Gal_symport"/>
</dbReference>
<keyword evidence="3" id="KW-1003">Cell membrane</keyword>
<protein>
    <submittedName>
        <fullName evidence="9">MFS transporter</fullName>
    </submittedName>
</protein>
<feature type="transmembrane region" description="Helical" evidence="8">
    <location>
        <begin position="241"/>
        <end position="265"/>
    </location>
</feature>